<dbReference type="GO" id="GO:0047474">
    <property type="term" value="F:long-chain fatty acid--protein ligase activity"/>
    <property type="evidence" value="ECO:0007669"/>
    <property type="project" value="InterPro"/>
</dbReference>
<comment type="caution">
    <text evidence="2">The sequence shown here is derived from an EMBL/GenBank/DDBJ whole genome shotgun (WGS) entry which is preliminary data.</text>
</comment>
<dbReference type="EMBL" id="MGEL01000016">
    <property type="protein sequence ID" value="OGL83406.1"/>
    <property type="molecule type" value="Genomic_DNA"/>
</dbReference>
<dbReference type="Gene3D" id="3.40.50.12780">
    <property type="entry name" value="N-terminal domain of ligase-like"/>
    <property type="match status" value="1"/>
</dbReference>
<dbReference type="Pfam" id="PF04443">
    <property type="entry name" value="LuxE"/>
    <property type="match status" value="1"/>
</dbReference>
<dbReference type="AlphaFoldDB" id="A0A1F7UYT7"/>
<proteinExistence type="predicted"/>
<organism evidence="2 3">
    <name type="scientific">Candidatus Uhrbacteria bacterium RIFCSPLOWO2_01_FULL_53_9</name>
    <dbReference type="NCBI Taxonomy" id="1802403"/>
    <lineage>
        <taxon>Bacteria</taxon>
        <taxon>Candidatus Uhriibacteriota</taxon>
    </lineage>
</organism>
<evidence type="ECO:0000259" key="1">
    <source>
        <dbReference type="Pfam" id="PF04443"/>
    </source>
</evidence>
<feature type="domain" description="Acyl-protein synthetase LuxE" evidence="1">
    <location>
        <begin position="7"/>
        <end position="364"/>
    </location>
</feature>
<sequence length="365" mass="41666">MLDELEVLAYPPYTLRQAEKEKVLFCDLRAALAWHSDQSEAFGRLCKHRGFDPREPFLLKDIPYVPVTIFKSLDLISVSQKEIIRTLYSSATSGRPSKIMLDQVTASRQVRALNKILSDFLGSRRHFFIFDTKKTVESREGELSSRGTAIRGMLSMAKSITFLLNDDLELNEDAVLKMLEEKRDADRICYFGFTWLLYRTFTKNKDRARMAELWKRFADRDPVALHMGGWKKLKDLAVSKQEFSASLERWLQTPHGRVIDVYGMTEQLGTVYPDCEYGHKHAPAYSEILIRDVTSLAPVKRGEVGFIQFVSPIPRSYPGVSILSDDLGRMMGVDDCPCGRMGTYFVFEKRSEKAEVKGCGDTLNV</sequence>
<reference evidence="2 3" key="1">
    <citation type="journal article" date="2016" name="Nat. Commun.">
        <title>Thousands of microbial genomes shed light on interconnected biogeochemical processes in an aquifer system.</title>
        <authorList>
            <person name="Anantharaman K."/>
            <person name="Brown C.T."/>
            <person name="Hug L.A."/>
            <person name="Sharon I."/>
            <person name="Castelle C.J."/>
            <person name="Probst A.J."/>
            <person name="Thomas B.C."/>
            <person name="Singh A."/>
            <person name="Wilkins M.J."/>
            <person name="Karaoz U."/>
            <person name="Brodie E.L."/>
            <person name="Williams K.H."/>
            <person name="Hubbard S.S."/>
            <person name="Banfield J.F."/>
        </authorList>
    </citation>
    <scope>NUCLEOTIDE SEQUENCE [LARGE SCALE GENOMIC DNA]</scope>
</reference>
<name>A0A1F7UYT7_9BACT</name>
<dbReference type="InterPro" id="IPR007534">
    <property type="entry name" value="LuxE"/>
</dbReference>
<accession>A0A1F7UYT7</accession>
<dbReference type="GO" id="GO:0008218">
    <property type="term" value="P:bioluminescence"/>
    <property type="evidence" value="ECO:0007669"/>
    <property type="project" value="InterPro"/>
</dbReference>
<dbReference type="InterPro" id="IPR042099">
    <property type="entry name" value="ANL_N_sf"/>
</dbReference>
<gene>
    <name evidence="2" type="ORF">A3B32_03520</name>
</gene>
<dbReference type="Proteomes" id="UP000176932">
    <property type="component" value="Unassembled WGS sequence"/>
</dbReference>
<evidence type="ECO:0000313" key="2">
    <source>
        <dbReference type="EMBL" id="OGL83406.1"/>
    </source>
</evidence>
<protein>
    <recommendedName>
        <fullName evidence="1">Acyl-protein synthetase LuxE domain-containing protein</fullName>
    </recommendedName>
</protein>
<evidence type="ECO:0000313" key="3">
    <source>
        <dbReference type="Proteomes" id="UP000176932"/>
    </source>
</evidence>